<evidence type="ECO:0000256" key="6">
    <source>
        <dbReference type="ARBA" id="ARBA00022824"/>
    </source>
</evidence>
<dbReference type="CDD" id="cd21678">
    <property type="entry name" value="SMP_TCB"/>
    <property type="match status" value="1"/>
</dbReference>
<evidence type="ECO:0000256" key="5">
    <source>
        <dbReference type="ARBA" id="ARBA00022737"/>
    </source>
</evidence>
<evidence type="ECO:0000256" key="9">
    <source>
        <dbReference type="ARBA" id="ARBA00023121"/>
    </source>
</evidence>
<dbReference type="GO" id="GO:0060304">
    <property type="term" value="P:regulation of phosphatidylinositol dephosphorylation"/>
    <property type="evidence" value="ECO:0007669"/>
    <property type="project" value="EnsemblFungi"/>
</dbReference>
<keyword evidence="11" id="KW-0175">Coiled coil</keyword>
<dbReference type="RefSeq" id="XP_003669870.1">
    <property type="nucleotide sequence ID" value="XM_003669822.1"/>
</dbReference>
<feature type="compositionally biased region" description="Polar residues" evidence="12">
    <location>
        <begin position="1329"/>
        <end position="1344"/>
    </location>
</feature>
<comment type="subcellular location">
    <subcellularLocation>
        <location evidence="1">Endoplasmic reticulum membrane</location>
    </subcellularLocation>
</comment>
<feature type="region of interest" description="Disordered" evidence="12">
    <location>
        <begin position="599"/>
        <end position="623"/>
    </location>
</feature>
<dbReference type="InterPro" id="IPR031468">
    <property type="entry name" value="SMP_LBD"/>
</dbReference>
<gene>
    <name evidence="16" type="primary">NDAI0D03130</name>
    <name evidence="16" type="ordered locus">NDAI_0D03130</name>
</gene>
<evidence type="ECO:0000256" key="2">
    <source>
        <dbReference type="ARBA" id="ARBA00022448"/>
    </source>
</evidence>
<dbReference type="PROSITE" id="PS50004">
    <property type="entry name" value="C2"/>
    <property type="match status" value="4"/>
</dbReference>
<evidence type="ECO:0000259" key="14">
    <source>
        <dbReference type="PROSITE" id="PS50004"/>
    </source>
</evidence>
<dbReference type="GO" id="GO:0061817">
    <property type="term" value="P:endoplasmic reticulum-plasma membrane tethering"/>
    <property type="evidence" value="ECO:0007669"/>
    <property type="project" value="InterPro"/>
</dbReference>
<dbReference type="CDD" id="cd04044">
    <property type="entry name" value="C2A_Tricalbin-like"/>
    <property type="match status" value="1"/>
</dbReference>
<dbReference type="eggNOG" id="KOG1012">
    <property type="taxonomic scope" value="Eukaryota"/>
</dbReference>
<dbReference type="GO" id="GO:0055091">
    <property type="term" value="P:phospholipid homeostasis"/>
    <property type="evidence" value="ECO:0007669"/>
    <property type="project" value="EnsemblFungi"/>
</dbReference>
<dbReference type="EMBL" id="HE580270">
    <property type="protein sequence ID" value="CCD24627.1"/>
    <property type="molecule type" value="Genomic_DNA"/>
</dbReference>
<feature type="coiled-coil region" evidence="11">
    <location>
        <begin position="905"/>
        <end position="935"/>
    </location>
</feature>
<evidence type="ECO:0000256" key="13">
    <source>
        <dbReference type="SAM" id="Phobius"/>
    </source>
</evidence>
<organism evidence="16 17">
    <name type="scientific">Naumovozyma dairenensis (strain ATCC 10597 / BCRC 20456 / CBS 421 / NBRC 0211 / NRRL Y-12639)</name>
    <name type="common">Saccharomyces dairenensis</name>
    <dbReference type="NCBI Taxonomy" id="1071378"/>
    <lineage>
        <taxon>Eukaryota</taxon>
        <taxon>Fungi</taxon>
        <taxon>Dikarya</taxon>
        <taxon>Ascomycota</taxon>
        <taxon>Saccharomycotina</taxon>
        <taxon>Saccharomycetes</taxon>
        <taxon>Saccharomycetales</taxon>
        <taxon>Saccharomycetaceae</taxon>
        <taxon>Naumovozyma</taxon>
    </lineage>
</organism>
<dbReference type="GO" id="GO:0120010">
    <property type="term" value="P:intermembrane phospholipid transfer"/>
    <property type="evidence" value="ECO:0007669"/>
    <property type="project" value="EnsemblFungi"/>
</dbReference>
<dbReference type="PIRSF" id="PIRSF037232">
    <property type="entry name" value="Tricalbin"/>
    <property type="match status" value="1"/>
</dbReference>
<dbReference type="GO" id="GO:0005543">
    <property type="term" value="F:phospholipid binding"/>
    <property type="evidence" value="ECO:0007669"/>
    <property type="project" value="EnsemblFungi"/>
</dbReference>
<keyword evidence="5" id="KW-0677">Repeat</keyword>
<dbReference type="GO" id="GO:0035621">
    <property type="term" value="P:ER to Golgi ceramide transport"/>
    <property type="evidence" value="ECO:0007669"/>
    <property type="project" value="EnsemblFungi"/>
</dbReference>
<evidence type="ECO:0008006" key="18">
    <source>
        <dbReference type="Google" id="ProtNLM"/>
    </source>
</evidence>
<dbReference type="CDD" id="cd04040">
    <property type="entry name" value="C2D_Tricalbin-like"/>
    <property type="match status" value="1"/>
</dbReference>
<evidence type="ECO:0000313" key="17">
    <source>
        <dbReference type="Proteomes" id="UP000000689"/>
    </source>
</evidence>
<evidence type="ECO:0000256" key="3">
    <source>
        <dbReference type="ARBA" id="ARBA00022553"/>
    </source>
</evidence>
<feature type="domain" description="C2" evidence="14">
    <location>
        <begin position="1081"/>
        <end position="1197"/>
    </location>
</feature>
<feature type="domain" description="SMP-LTD" evidence="15">
    <location>
        <begin position="249"/>
        <end position="456"/>
    </location>
</feature>
<feature type="domain" description="C2" evidence="14">
    <location>
        <begin position="447"/>
        <end position="574"/>
    </location>
</feature>
<dbReference type="GO" id="GO:0005933">
    <property type="term" value="C:cellular bud"/>
    <property type="evidence" value="ECO:0007669"/>
    <property type="project" value="EnsemblFungi"/>
</dbReference>
<dbReference type="HOGENOM" id="CLU_001661_1_1_1"/>
<feature type="region of interest" description="Disordered" evidence="12">
    <location>
        <begin position="1"/>
        <end position="99"/>
    </location>
</feature>
<feature type="compositionally biased region" description="Polar residues" evidence="12">
    <location>
        <begin position="1290"/>
        <end position="1322"/>
    </location>
</feature>
<dbReference type="InterPro" id="IPR037756">
    <property type="entry name" value="C2D_Tricalbin"/>
</dbReference>
<accession>G0WA16</accession>
<dbReference type="Proteomes" id="UP000000689">
    <property type="component" value="Chromosome 4"/>
</dbReference>
<feature type="domain" description="C2" evidence="14">
    <location>
        <begin position="744"/>
        <end position="861"/>
    </location>
</feature>
<dbReference type="Gene3D" id="2.60.40.150">
    <property type="entry name" value="C2 domain"/>
    <property type="match status" value="4"/>
</dbReference>
<evidence type="ECO:0000256" key="12">
    <source>
        <dbReference type="SAM" id="MobiDB-lite"/>
    </source>
</evidence>
<dbReference type="CDD" id="cd04052">
    <property type="entry name" value="C2B_Tricalbin-like"/>
    <property type="match status" value="1"/>
</dbReference>
<dbReference type="InterPro" id="IPR000008">
    <property type="entry name" value="C2_dom"/>
</dbReference>
<keyword evidence="8" id="KW-0445">Lipid transport</keyword>
<dbReference type="InterPro" id="IPR017147">
    <property type="entry name" value="Tricalbin"/>
</dbReference>
<feature type="compositionally biased region" description="Basic and acidic residues" evidence="12">
    <location>
        <begin position="26"/>
        <end position="69"/>
    </location>
</feature>
<evidence type="ECO:0000256" key="10">
    <source>
        <dbReference type="ARBA" id="ARBA00023136"/>
    </source>
</evidence>
<dbReference type="InterPro" id="IPR037765">
    <property type="entry name" value="C2B_Tricalbin"/>
</dbReference>
<dbReference type="InterPro" id="IPR035892">
    <property type="entry name" value="C2_domain_sf"/>
</dbReference>
<keyword evidence="9" id="KW-0446">Lipid-binding</keyword>
<keyword evidence="7 13" id="KW-1133">Transmembrane helix</keyword>
<dbReference type="Pfam" id="PF00168">
    <property type="entry name" value="C2"/>
    <property type="match status" value="5"/>
</dbReference>
<evidence type="ECO:0000256" key="11">
    <source>
        <dbReference type="SAM" id="Coils"/>
    </source>
</evidence>
<dbReference type="InterPro" id="IPR037761">
    <property type="entry name" value="C2A_Tricalbin"/>
</dbReference>
<dbReference type="KEGG" id="ndi:NDAI_0D03130"/>
<dbReference type="GO" id="GO:0090158">
    <property type="term" value="P:endoplasmic reticulum membrane organization"/>
    <property type="evidence" value="ECO:0007669"/>
    <property type="project" value="EnsemblFungi"/>
</dbReference>
<dbReference type="GO" id="GO:0005789">
    <property type="term" value="C:endoplasmic reticulum membrane"/>
    <property type="evidence" value="ECO:0007669"/>
    <property type="project" value="UniProtKB-SubCell"/>
</dbReference>
<keyword evidence="3" id="KW-0597">Phosphoprotein</keyword>
<evidence type="ECO:0000256" key="7">
    <source>
        <dbReference type="ARBA" id="ARBA00022989"/>
    </source>
</evidence>
<dbReference type="SUPFAM" id="SSF49562">
    <property type="entry name" value="C2 domain (Calcium/lipid-binding domain, CaLB)"/>
    <property type="match status" value="5"/>
</dbReference>
<dbReference type="Pfam" id="PF24920">
    <property type="entry name" value="C2_TCB1"/>
    <property type="match status" value="1"/>
</dbReference>
<dbReference type="GeneID" id="11495284"/>
<dbReference type="Pfam" id="PF25669">
    <property type="entry name" value="SMP_MUG190-like"/>
    <property type="match status" value="1"/>
</dbReference>
<dbReference type="STRING" id="1071378.G0WA16"/>
<dbReference type="SMART" id="SM00239">
    <property type="entry name" value="C2"/>
    <property type="match status" value="5"/>
</dbReference>
<feature type="transmembrane region" description="Helical" evidence="13">
    <location>
        <begin position="184"/>
        <end position="202"/>
    </location>
</feature>
<evidence type="ECO:0000259" key="15">
    <source>
        <dbReference type="PROSITE" id="PS51847"/>
    </source>
</evidence>
<reference evidence="16 17" key="1">
    <citation type="journal article" date="2011" name="Proc. Natl. Acad. Sci. U.S.A.">
        <title>Evolutionary erosion of yeast sex chromosomes by mating-type switching accidents.</title>
        <authorList>
            <person name="Gordon J.L."/>
            <person name="Armisen D."/>
            <person name="Proux-Wera E."/>
            <person name="Oheigeartaigh S.S."/>
            <person name="Byrne K.P."/>
            <person name="Wolfe K.H."/>
        </authorList>
    </citation>
    <scope>NUCLEOTIDE SEQUENCE [LARGE SCALE GENOMIC DNA]</scope>
    <source>
        <strain evidence="17">ATCC 10597 / BCRC 20456 / CBS 421 / NBRC 0211 / NRRL Y-12639</strain>
    </source>
</reference>
<dbReference type="OrthoDB" id="1029639at2759"/>
<feature type="region of interest" description="Disordered" evidence="12">
    <location>
        <begin position="1274"/>
        <end position="1354"/>
    </location>
</feature>
<feature type="domain" description="C2" evidence="14">
    <location>
        <begin position="608"/>
        <end position="727"/>
    </location>
</feature>
<dbReference type="OMA" id="DHFYGDW"/>
<name>G0WA16_NAUDC</name>
<protein>
    <recommendedName>
        <fullName evidence="18">Tricalbin</fullName>
    </recommendedName>
</protein>
<dbReference type="PANTHER" id="PTHR46980">
    <property type="entry name" value="TRICALBIN-1-RELATED"/>
    <property type="match status" value="1"/>
</dbReference>
<keyword evidence="2" id="KW-0813">Transport</keyword>
<dbReference type="PROSITE" id="PS51847">
    <property type="entry name" value="SMP"/>
    <property type="match status" value="1"/>
</dbReference>
<evidence type="ECO:0000256" key="4">
    <source>
        <dbReference type="ARBA" id="ARBA00022692"/>
    </source>
</evidence>
<evidence type="ECO:0000256" key="1">
    <source>
        <dbReference type="ARBA" id="ARBA00004586"/>
    </source>
</evidence>
<feature type="compositionally biased region" description="Acidic residues" evidence="12">
    <location>
        <begin position="608"/>
        <end position="623"/>
    </location>
</feature>
<dbReference type="InterPro" id="IPR052455">
    <property type="entry name" value="Tricalbin_domain"/>
</dbReference>
<dbReference type="InterPro" id="IPR056910">
    <property type="entry name" value="TCB1-3_C2"/>
</dbReference>
<dbReference type="GO" id="GO:0032541">
    <property type="term" value="C:cortical endoplasmic reticulum"/>
    <property type="evidence" value="ECO:0007669"/>
    <property type="project" value="EnsemblFungi"/>
</dbReference>
<evidence type="ECO:0000256" key="8">
    <source>
        <dbReference type="ARBA" id="ARBA00023055"/>
    </source>
</evidence>
<sequence>MVGNNTQEKLNDEHVSPTPKLSPTERNLRQKREDANKKSSETPEKRQSAHSKTDITTEDAPHIPPKKDILVASAVNSAKKLPNPNPEGTVGSIPLEKVHPKDLRKVPSRKPNKFDTSITSPGILDDLNPREKAELEEKINGEDAAGLFPWRLIGAFFPSGKGSPKTMDVKIVKAYILENFYNDWYNNCAIIVGTCFTSWLFAYWGFSWWSLGFIFLGTASVYNAEFRRFNRNIRDDLKRTTVQETISGKVETTLWLNSFLSKFWVIYMPVLSSQVKEAVNPILASVVPGYGIDALSLEEFTLGSKAPAIRGIKSYTKTGKNSLEMDWSFAFTPNDESDMTQIEVEEKVNPKIALGVTLGKSIVSKTLSVLVEDINVAGKMRVRLEFGKIFPNIKIVSIQLLEPPLMDFVLKPLGGDTLGIDVMSFLPGLKSFVKSMVNSNVGPMLYAPNHMDINVEEIMAAQSNDAIGVLAVTLKSAEGLKGSDFITNTVDPYIVLKTEKTPNNEIKDIRSSIKSDIKDPRWNETKYLLLPTLNQKLTFSCFDFNDVRKDTLIGDIEIDLGSLLSEPNQENQTAEFMVGDKPKGLLHYSLRWVPVIEPKSEEKKPDNQAEEISDADEGEEAGDSDVGIMKFNLQKVKYLDTSTSVTGNLSPSAKLYIDGQLKKSYRALRRINEPSWNEETEILIGSKSTSKITIKIFDERIGGSEVLCEYSSNVEDLLDTFGLGQESVKGSPQGEIYFTSLWKPLATSEKFVSTTATTGPIGCIKIDVVKAKVTSNLSGLGDIDPYFSVQLNRHTKYKSKYYSNCVEPVFHEAAYIPVTSENQHITVSLIDYQSVGSDRPIGSVQLPVSSYVKKNKETGEYEDNSKTAAPTIFSLKNKKNDQTDDTMSMAVSFIPTMSVYSPDEIKDVEKLEADLKRKREDFEAEQAELKLKMEQEPDKWEEVTVKDPFEDDVKKLHRKNKLTLEQIIARNSGILSLDILGGRLAKESVFLEVLADDVSYPMFVLRGKGNKVNPERDSLFIRDLKHSKLHFRLSRKNVAKDPDDVISTDSFGTLDLLNSSYGNPKEITFSGSSLKFKMFFEPSQCELSSSESIENTGYLKLKFISADNLMSADRNGKSDPFVVAYVDRKKEYKTQIIKKTLSPVWNETAKIPIPARDRNQLILNVFDWDRAGDNDDLGAVKIDLTELEPEKTYDWNLQLSTQGTIKLQGKFLPEYIRPTVEISQGKLSDKPMKAIGTVGGTGLGAAKQVSGAAMGIAGAGLGVATGGLQKGGRLFGIGSDKNKKSRKSTESSPRIRNSLEYDTSVPNNSYTPRPSVEPASSNAEERASTKSNNLSRNTSSNMSNVGGKKSRASSFARTLAPNGTYNGNVNILSSEKLGKNIQIIISLTQAGRMKHLYKTRVQKANDNGTNVFNEACAFKASPEATLVIGAVAHHKLSKDKSLGIAQVNLGDPQIQKDENLALKLNDGHVIIKLDYAKEALENIPDVPQIPEQYQQ</sequence>
<dbReference type="PANTHER" id="PTHR46980:SF1">
    <property type="entry name" value="TRICALBIN-3"/>
    <property type="match status" value="1"/>
</dbReference>
<evidence type="ECO:0000313" key="16">
    <source>
        <dbReference type="EMBL" id="CCD24627.1"/>
    </source>
</evidence>
<proteinExistence type="predicted"/>
<keyword evidence="4 13" id="KW-0812">Transmembrane</keyword>
<keyword evidence="10 13" id="KW-0472">Membrane</keyword>
<keyword evidence="17" id="KW-1185">Reference proteome</keyword>
<keyword evidence="6" id="KW-0256">Endoplasmic reticulum</keyword>